<dbReference type="AlphaFoldDB" id="A0A2J6PRV1"/>
<keyword evidence="2" id="KW-0812">Transmembrane</keyword>
<feature type="region of interest" description="Disordered" evidence="1">
    <location>
        <begin position="255"/>
        <end position="275"/>
    </location>
</feature>
<name>A0A2J6PRV1_9HELO</name>
<evidence type="ECO:0000256" key="3">
    <source>
        <dbReference type="SAM" id="SignalP"/>
    </source>
</evidence>
<organism evidence="4 5">
    <name type="scientific">Hyaloscypha hepaticicola</name>
    <dbReference type="NCBI Taxonomy" id="2082293"/>
    <lineage>
        <taxon>Eukaryota</taxon>
        <taxon>Fungi</taxon>
        <taxon>Dikarya</taxon>
        <taxon>Ascomycota</taxon>
        <taxon>Pezizomycotina</taxon>
        <taxon>Leotiomycetes</taxon>
        <taxon>Helotiales</taxon>
        <taxon>Hyaloscyphaceae</taxon>
        <taxon>Hyaloscypha</taxon>
    </lineage>
</organism>
<dbReference type="STRING" id="1745343.A0A2J6PRV1"/>
<accession>A0A2J6PRV1</accession>
<sequence>MKIQFAPIFIAFLYHVLVANASLPCYTSNGTLAGSTILPCNSNLPTGSHSACCALGRTPPDACFSSGLCLTGTSIYSNGLIFANGCTDPTGKDPSCQQYCTDRSLEIYVLDPCEDGRWCCQTADNLLSSCCSNGQGSFYMHPGTILFASAAAATPSASGGQLSTQIVTSTQVISTCSSSPLPAQYSRKKETILGASIGASLGTALVASLLVILFLLLRQRKHQLQVQSATIVGPQPYLGPAEIDSTPKAVHPFVSQTSYPPEIDGRNIPTPTWTS</sequence>
<evidence type="ECO:0000313" key="5">
    <source>
        <dbReference type="Proteomes" id="UP000235672"/>
    </source>
</evidence>
<evidence type="ECO:0008006" key="6">
    <source>
        <dbReference type="Google" id="ProtNLM"/>
    </source>
</evidence>
<dbReference type="EMBL" id="KZ613503">
    <property type="protein sequence ID" value="PMD16742.1"/>
    <property type="molecule type" value="Genomic_DNA"/>
</dbReference>
<evidence type="ECO:0000256" key="1">
    <source>
        <dbReference type="SAM" id="MobiDB-lite"/>
    </source>
</evidence>
<protein>
    <recommendedName>
        <fullName evidence="6">Mid2 domain-containing protein</fullName>
    </recommendedName>
</protein>
<dbReference type="Proteomes" id="UP000235672">
    <property type="component" value="Unassembled WGS sequence"/>
</dbReference>
<dbReference type="OrthoDB" id="3438986at2759"/>
<keyword evidence="2" id="KW-1133">Transmembrane helix</keyword>
<keyword evidence="5" id="KW-1185">Reference proteome</keyword>
<feature type="transmembrane region" description="Helical" evidence="2">
    <location>
        <begin position="192"/>
        <end position="217"/>
    </location>
</feature>
<evidence type="ECO:0000256" key="2">
    <source>
        <dbReference type="SAM" id="Phobius"/>
    </source>
</evidence>
<evidence type="ECO:0000313" key="4">
    <source>
        <dbReference type="EMBL" id="PMD16742.1"/>
    </source>
</evidence>
<keyword evidence="2" id="KW-0472">Membrane</keyword>
<gene>
    <name evidence="4" type="ORF">NA56DRAFT_708297</name>
</gene>
<proteinExistence type="predicted"/>
<keyword evidence="3" id="KW-0732">Signal</keyword>
<feature type="chain" id="PRO_5014332127" description="Mid2 domain-containing protein" evidence="3">
    <location>
        <begin position="22"/>
        <end position="275"/>
    </location>
</feature>
<reference evidence="4 5" key="1">
    <citation type="submission" date="2016-05" db="EMBL/GenBank/DDBJ databases">
        <title>A degradative enzymes factory behind the ericoid mycorrhizal symbiosis.</title>
        <authorList>
            <consortium name="DOE Joint Genome Institute"/>
            <person name="Martino E."/>
            <person name="Morin E."/>
            <person name="Grelet G."/>
            <person name="Kuo A."/>
            <person name="Kohler A."/>
            <person name="Daghino S."/>
            <person name="Barry K."/>
            <person name="Choi C."/>
            <person name="Cichocki N."/>
            <person name="Clum A."/>
            <person name="Copeland A."/>
            <person name="Hainaut M."/>
            <person name="Haridas S."/>
            <person name="Labutti K."/>
            <person name="Lindquist E."/>
            <person name="Lipzen A."/>
            <person name="Khouja H.-R."/>
            <person name="Murat C."/>
            <person name="Ohm R."/>
            <person name="Olson A."/>
            <person name="Spatafora J."/>
            <person name="Veneault-Fourrey C."/>
            <person name="Henrissat B."/>
            <person name="Grigoriev I."/>
            <person name="Martin F."/>
            <person name="Perotto S."/>
        </authorList>
    </citation>
    <scope>NUCLEOTIDE SEQUENCE [LARGE SCALE GENOMIC DNA]</scope>
    <source>
        <strain evidence="4 5">UAMH 7357</strain>
    </source>
</reference>
<feature type="signal peptide" evidence="3">
    <location>
        <begin position="1"/>
        <end position="21"/>
    </location>
</feature>